<gene>
    <name evidence="5" type="ORF">GCM10017559_49340</name>
</gene>
<proteinExistence type="predicted"/>
<comment type="caution">
    <text evidence="5">The sequence shown here is derived from an EMBL/GenBank/DDBJ whole genome shotgun (WGS) entry which is preliminary data.</text>
</comment>
<reference evidence="6" key="1">
    <citation type="journal article" date="2019" name="Int. J. Syst. Evol. Microbiol.">
        <title>The Global Catalogue of Microorganisms (GCM) 10K type strain sequencing project: providing services to taxonomists for standard genome sequencing and annotation.</title>
        <authorList>
            <consortium name="The Broad Institute Genomics Platform"/>
            <consortium name="The Broad Institute Genome Sequencing Center for Infectious Disease"/>
            <person name="Wu L."/>
            <person name="Ma J."/>
        </authorList>
    </citation>
    <scope>NUCLEOTIDE SEQUENCE [LARGE SCALE GENOMIC DNA]</scope>
    <source>
        <strain evidence="6">JCM 3106</strain>
    </source>
</reference>
<dbReference type="PANTHER" id="PTHR44846:SF17">
    <property type="entry name" value="GNTR-FAMILY TRANSCRIPTIONAL REGULATOR"/>
    <property type="match status" value="1"/>
</dbReference>
<dbReference type="SUPFAM" id="SSF64288">
    <property type="entry name" value="Chorismate lyase-like"/>
    <property type="match status" value="1"/>
</dbReference>
<keyword evidence="1" id="KW-0805">Transcription regulation</keyword>
<dbReference type="InterPro" id="IPR000524">
    <property type="entry name" value="Tscrpt_reg_HTH_GntR"/>
</dbReference>
<dbReference type="EMBL" id="BAAAWD010000014">
    <property type="protein sequence ID" value="GAA3019283.1"/>
    <property type="molecule type" value="Genomic_DNA"/>
</dbReference>
<evidence type="ECO:0000256" key="3">
    <source>
        <dbReference type="ARBA" id="ARBA00023163"/>
    </source>
</evidence>
<dbReference type="Proteomes" id="UP001499930">
    <property type="component" value="Unassembled WGS sequence"/>
</dbReference>
<feature type="domain" description="HTH gntR-type" evidence="4">
    <location>
        <begin position="1"/>
        <end position="38"/>
    </location>
</feature>
<evidence type="ECO:0000256" key="1">
    <source>
        <dbReference type="ARBA" id="ARBA00023015"/>
    </source>
</evidence>
<keyword evidence="6" id="KW-1185">Reference proteome</keyword>
<dbReference type="InterPro" id="IPR036388">
    <property type="entry name" value="WH-like_DNA-bd_sf"/>
</dbReference>
<dbReference type="Pfam" id="PF00392">
    <property type="entry name" value="GntR"/>
    <property type="match status" value="1"/>
</dbReference>
<dbReference type="InterPro" id="IPR011663">
    <property type="entry name" value="UTRA"/>
</dbReference>
<evidence type="ECO:0000313" key="5">
    <source>
        <dbReference type="EMBL" id="GAA3019283.1"/>
    </source>
</evidence>
<evidence type="ECO:0000256" key="2">
    <source>
        <dbReference type="ARBA" id="ARBA00023125"/>
    </source>
</evidence>
<dbReference type="Pfam" id="PF07702">
    <property type="entry name" value="UTRA"/>
    <property type="match status" value="1"/>
</dbReference>
<keyword evidence="2" id="KW-0238">DNA-binding</keyword>
<accession>A0ABP6KU67</accession>
<dbReference type="PANTHER" id="PTHR44846">
    <property type="entry name" value="MANNOSYL-D-GLYCERATE TRANSPORT/METABOLISM SYSTEM REPRESSOR MNGR-RELATED"/>
    <property type="match status" value="1"/>
</dbReference>
<organism evidence="5 6">
    <name type="scientific">Streptosporangium longisporum</name>
    <dbReference type="NCBI Taxonomy" id="46187"/>
    <lineage>
        <taxon>Bacteria</taxon>
        <taxon>Bacillati</taxon>
        <taxon>Actinomycetota</taxon>
        <taxon>Actinomycetes</taxon>
        <taxon>Streptosporangiales</taxon>
        <taxon>Streptosporangiaceae</taxon>
        <taxon>Streptosporangium</taxon>
    </lineage>
</organism>
<dbReference type="Gene3D" id="3.40.1410.10">
    <property type="entry name" value="Chorismate lyase-like"/>
    <property type="match status" value="1"/>
</dbReference>
<sequence length="223" mass="24415">MAAEHGVAEGVIREAIRQLAQEGHVISRPGAGTFVRERQPVRRIPRSWHRERKAGSPFAASMLEQARTGSWEYESTTVRASLEIRARLALDEPEDDRDDVMYTRYIFRADGQVWMLSDSYEPLQLTKGTIVAMPEDGPLAGHGVTHRMAEIGVIVDDWVEDVGARAALPAEAKRLGISPGSIVLTIQRTYLADGRPVEVADIVVPAETSQLGYSGPVGERASG</sequence>
<evidence type="ECO:0000259" key="4">
    <source>
        <dbReference type="PROSITE" id="PS50949"/>
    </source>
</evidence>
<dbReference type="Gene3D" id="1.10.10.10">
    <property type="entry name" value="Winged helix-like DNA-binding domain superfamily/Winged helix DNA-binding domain"/>
    <property type="match status" value="1"/>
</dbReference>
<name>A0ABP6KU67_9ACTN</name>
<dbReference type="InterPro" id="IPR050679">
    <property type="entry name" value="Bact_HTH_transcr_reg"/>
</dbReference>
<dbReference type="PROSITE" id="PS50949">
    <property type="entry name" value="HTH_GNTR"/>
    <property type="match status" value="1"/>
</dbReference>
<protein>
    <submittedName>
        <fullName evidence="5">GntR family transcriptional regulator</fullName>
    </submittedName>
</protein>
<keyword evidence="3" id="KW-0804">Transcription</keyword>
<dbReference type="InterPro" id="IPR028978">
    <property type="entry name" value="Chorismate_lyase_/UTRA_dom_sf"/>
</dbReference>
<dbReference type="SMART" id="SM00866">
    <property type="entry name" value="UTRA"/>
    <property type="match status" value="1"/>
</dbReference>
<evidence type="ECO:0000313" key="6">
    <source>
        <dbReference type="Proteomes" id="UP001499930"/>
    </source>
</evidence>